<dbReference type="EMBL" id="CH479185">
    <property type="protein sequence ID" value="EDW38149.1"/>
    <property type="molecule type" value="Genomic_DNA"/>
</dbReference>
<dbReference type="HOGENOM" id="CLU_3089456_0_0_1"/>
<organism evidence="3">
    <name type="scientific">Drosophila persimilis</name>
    <name type="common">Fruit fly</name>
    <dbReference type="NCBI Taxonomy" id="7234"/>
    <lineage>
        <taxon>Eukaryota</taxon>
        <taxon>Metazoa</taxon>
        <taxon>Ecdysozoa</taxon>
        <taxon>Arthropoda</taxon>
        <taxon>Hexapoda</taxon>
        <taxon>Insecta</taxon>
        <taxon>Pterygota</taxon>
        <taxon>Neoptera</taxon>
        <taxon>Endopterygota</taxon>
        <taxon>Diptera</taxon>
        <taxon>Brachycera</taxon>
        <taxon>Muscomorpha</taxon>
        <taxon>Ephydroidea</taxon>
        <taxon>Drosophilidae</taxon>
        <taxon>Drosophila</taxon>
        <taxon>Sophophora</taxon>
    </lineage>
</organism>
<keyword evidence="3" id="KW-1185">Reference proteome</keyword>
<feature type="compositionally biased region" description="Low complexity" evidence="1">
    <location>
        <begin position="8"/>
        <end position="35"/>
    </location>
</feature>
<evidence type="ECO:0000256" key="1">
    <source>
        <dbReference type="SAM" id="MobiDB-lite"/>
    </source>
</evidence>
<name>B4GMS5_DROPE</name>
<sequence>MHSRSRSRSSTSSSSNRQQQLLELVEQAADASSDAGGCDADFCPMLASSLAA</sequence>
<evidence type="ECO:0000313" key="2">
    <source>
        <dbReference type="EMBL" id="EDW38149.1"/>
    </source>
</evidence>
<gene>
    <name evidence="2" type="primary">Dper\GL12439</name>
    <name evidence="2" type="ORF">Dper_GL12439</name>
</gene>
<feature type="region of interest" description="Disordered" evidence="1">
    <location>
        <begin position="1"/>
        <end position="35"/>
    </location>
</feature>
<evidence type="ECO:0000313" key="3">
    <source>
        <dbReference type="Proteomes" id="UP000008744"/>
    </source>
</evidence>
<dbReference type="AlphaFoldDB" id="B4GMS5"/>
<proteinExistence type="predicted"/>
<accession>B4GMS5</accession>
<dbReference type="Proteomes" id="UP000008744">
    <property type="component" value="Unassembled WGS sequence"/>
</dbReference>
<protein>
    <submittedName>
        <fullName evidence="2">GL12439</fullName>
    </submittedName>
</protein>
<reference evidence="2 3" key="1">
    <citation type="journal article" date="2007" name="Nature">
        <title>Evolution of genes and genomes on the Drosophila phylogeny.</title>
        <authorList>
            <consortium name="Drosophila 12 Genomes Consortium"/>
            <person name="Clark A.G."/>
            <person name="Eisen M.B."/>
            <person name="Smith D.R."/>
            <person name="Bergman C.M."/>
            <person name="Oliver B."/>
            <person name="Markow T.A."/>
            <person name="Kaufman T.C."/>
            <person name="Kellis M."/>
            <person name="Gelbart W."/>
            <person name="Iyer V.N."/>
            <person name="Pollard D.A."/>
            <person name="Sackton T.B."/>
            <person name="Larracuente A.M."/>
            <person name="Singh N.D."/>
            <person name="Abad J.P."/>
            <person name="Abt D.N."/>
            <person name="Adryan B."/>
            <person name="Aguade M."/>
            <person name="Akashi H."/>
            <person name="Anderson W.W."/>
            <person name="Aquadro C.F."/>
            <person name="Ardell D.H."/>
            <person name="Arguello R."/>
            <person name="Artieri C.G."/>
            <person name="Barbash D.A."/>
            <person name="Barker D."/>
            <person name="Barsanti P."/>
            <person name="Batterham P."/>
            <person name="Batzoglou S."/>
            <person name="Begun D."/>
            <person name="Bhutkar A."/>
            <person name="Blanco E."/>
            <person name="Bosak S.A."/>
            <person name="Bradley R.K."/>
            <person name="Brand A.D."/>
            <person name="Brent M.R."/>
            <person name="Brooks A.N."/>
            <person name="Brown R.H."/>
            <person name="Butlin R.K."/>
            <person name="Caggese C."/>
            <person name="Calvi B.R."/>
            <person name="Bernardo de Carvalho A."/>
            <person name="Caspi A."/>
            <person name="Castrezana S."/>
            <person name="Celniker S.E."/>
            <person name="Chang J.L."/>
            <person name="Chapple C."/>
            <person name="Chatterji S."/>
            <person name="Chinwalla A."/>
            <person name="Civetta A."/>
            <person name="Clifton S.W."/>
            <person name="Comeron J.M."/>
            <person name="Costello J.C."/>
            <person name="Coyne J.A."/>
            <person name="Daub J."/>
            <person name="David R.G."/>
            <person name="Delcher A.L."/>
            <person name="Delehaunty K."/>
            <person name="Do C.B."/>
            <person name="Ebling H."/>
            <person name="Edwards K."/>
            <person name="Eickbush T."/>
            <person name="Evans J.D."/>
            <person name="Filipski A."/>
            <person name="Findeiss S."/>
            <person name="Freyhult E."/>
            <person name="Fulton L."/>
            <person name="Fulton R."/>
            <person name="Garcia A.C."/>
            <person name="Gardiner A."/>
            <person name="Garfield D.A."/>
            <person name="Garvin B.E."/>
            <person name="Gibson G."/>
            <person name="Gilbert D."/>
            <person name="Gnerre S."/>
            <person name="Godfrey J."/>
            <person name="Good R."/>
            <person name="Gotea V."/>
            <person name="Gravely B."/>
            <person name="Greenberg A.J."/>
            <person name="Griffiths-Jones S."/>
            <person name="Gross S."/>
            <person name="Guigo R."/>
            <person name="Gustafson E.A."/>
            <person name="Haerty W."/>
            <person name="Hahn M.W."/>
            <person name="Halligan D.L."/>
            <person name="Halpern A.L."/>
            <person name="Halter G.M."/>
            <person name="Han M.V."/>
            <person name="Heger A."/>
            <person name="Hillier L."/>
            <person name="Hinrichs A.S."/>
            <person name="Holmes I."/>
            <person name="Hoskins R.A."/>
            <person name="Hubisz M.J."/>
            <person name="Hultmark D."/>
            <person name="Huntley M.A."/>
            <person name="Jaffe D.B."/>
            <person name="Jagadeeshan S."/>
            <person name="Jeck W.R."/>
            <person name="Johnson J."/>
            <person name="Jones C.D."/>
            <person name="Jordan W.C."/>
            <person name="Karpen G.H."/>
            <person name="Kataoka E."/>
            <person name="Keightley P.D."/>
            <person name="Kheradpour P."/>
            <person name="Kirkness E.F."/>
            <person name="Koerich L.B."/>
            <person name="Kristiansen K."/>
            <person name="Kudrna D."/>
            <person name="Kulathinal R.J."/>
            <person name="Kumar S."/>
            <person name="Kwok R."/>
            <person name="Lander E."/>
            <person name="Langley C.H."/>
            <person name="Lapoint R."/>
            <person name="Lazzaro B.P."/>
            <person name="Lee S.J."/>
            <person name="Levesque L."/>
            <person name="Li R."/>
            <person name="Lin C.F."/>
            <person name="Lin M.F."/>
            <person name="Lindblad-Toh K."/>
            <person name="Llopart A."/>
            <person name="Long M."/>
            <person name="Low L."/>
            <person name="Lozovsky E."/>
            <person name="Lu J."/>
            <person name="Luo M."/>
            <person name="Machado C.A."/>
            <person name="Makalowski W."/>
            <person name="Marzo M."/>
            <person name="Matsuda M."/>
            <person name="Matzkin L."/>
            <person name="McAllister B."/>
            <person name="McBride C.S."/>
            <person name="McKernan B."/>
            <person name="McKernan K."/>
            <person name="Mendez-Lago M."/>
            <person name="Minx P."/>
            <person name="Mollenhauer M.U."/>
            <person name="Montooth K."/>
            <person name="Mount S.M."/>
            <person name="Mu X."/>
            <person name="Myers E."/>
            <person name="Negre B."/>
            <person name="Newfeld S."/>
            <person name="Nielsen R."/>
            <person name="Noor M.A."/>
            <person name="O'Grady P."/>
            <person name="Pachter L."/>
            <person name="Papaceit M."/>
            <person name="Parisi M.J."/>
            <person name="Parisi M."/>
            <person name="Parts L."/>
            <person name="Pedersen J.S."/>
            <person name="Pesole G."/>
            <person name="Phillippy A.M."/>
            <person name="Ponting C.P."/>
            <person name="Pop M."/>
            <person name="Porcelli D."/>
            <person name="Powell J.R."/>
            <person name="Prohaska S."/>
            <person name="Pruitt K."/>
            <person name="Puig M."/>
            <person name="Quesneville H."/>
            <person name="Ram K.R."/>
            <person name="Rand D."/>
            <person name="Rasmussen M.D."/>
            <person name="Reed L.K."/>
            <person name="Reenan R."/>
            <person name="Reily A."/>
            <person name="Remington K.A."/>
            <person name="Rieger T.T."/>
            <person name="Ritchie M.G."/>
            <person name="Robin C."/>
            <person name="Rogers Y.H."/>
            <person name="Rohde C."/>
            <person name="Rozas J."/>
            <person name="Rubenfield M.J."/>
            <person name="Ruiz A."/>
            <person name="Russo S."/>
            <person name="Salzberg S.L."/>
            <person name="Sanchez-Gracia A."/>
            <person name="Saranga D.J."/>
            <person name="Sato H."/>
            <person name="Schaeffer S.W."/>
            <person name="Schatz M.C."/>
            <person name="Schlenke T."/>
            <person name="Schwartz R."/>
            <person name="Segarra C."/>
            <person name="Singh R.S."/>
            <person name="Sirot L."/>
            <person name="Sirota M."/>
            <person name="Sisneros N.B."/>
            <person name="Smith C.D."/>
            <person name="Smith T.F."/>
            <person name="Spieth J."/>
            <person name="Stage D.E."/>
            <person name="Stark A."/>
            <person name="Stephan W."/>
            <person name="Strausberg R.L."/>
            <person name="Strempel S."/>
            <person name="Sturgill D."/>
            <person name="Sutton G."/>
            <person name="Sutton G.G."/>
            <person name="Tao W."/>
            <person name="Teichmann S."/>
            <person name="Tobari Y.N."/>
            <person name="Tomimura Y."/>
            <person name="Tsolas J.M."/>
            <person name="Valente V.L."/>
            <person name="Venter E."/>
            <person name="Venter J.C."/>
            <person name="Vicario S."/>
            <person name="Vieira F.G."/>
            <person name="Vilella A.J."/>
            <person name="Villasante A."/>
            <person name="Walenz B."/>
            <person name="Wang J."/>
            <person name="Wasserman M."/>
            <person name="Watts T."/>
            <person name="Wilson D."/>
            <person name="Wilson R.K."/>
            <person name="Wing R.A."/>
            <person name="Wolfner M.F."/>
            <person name="Wong A."/>
            <person name="Wong G.K."/>
            <person name="Wu C.I."/>
            <person name="Wu G."/>
            <person name="Yamamoto D."/>
            <person name="Yang H.P."/>
            <person name="Yang S.P."/>
            <person name="Yorke J.A."/>
            <person name="Yoshida K."/>
            <person name="Zdobnov E."/>
            <person name="Zhang P."/>
            <person name="Zhang Y."/>
            <person name="Zimin A.V."/>
            <person name="Baldwin J."/>
            <person name="Abdouelleil A."/>
            <person name="Abdulkadir J."/>
            <person name="Abebe A."/>
            <person name="Abera B."/>
            <person name="Abreu J."/>
            <person name="Acer S.C."/>
            <person name="Aftuck L."/>
            <person name="Alexander A."/>
            <person name="An P."/>
            <person name="Anderson E."/>
            <person name="Anderson S."/>
            <person name="Arachi H."/>
            <person name="Azer M."/>
            <person name="Bachantsang P."/>
            <person name="Barry A."/>
            <person name="Bayul T."/>
            <person name="Berlin A."/>
            <person name="Bessette D."/>
            <person name="Bloom T."/>
            <person name="Blye J."/>
            <person name="Boguslavskiy L."/>
            <person name="Bonnet C."/>
            <person name="Boukhgalter B."/>
            <person name="Bourzgui I."/>
            <person name="Brown A."/>
            <person name="Cahill P."/>
            <person name="Channer S."/>
            <person name="Cheshatsang Y."/>
            <person name="Chuda L."/>
            <person name="Citroen M."/>
            <person name="Collymore A."/>
            <person name="Cooke P."/>
            <person name="Costello M."/>
            <person name="D'Aco K."/>
            <person name="Daza R."/>
            <person name="De Haan G."/>
            <person name="DeGray S."/>
            <person name="DeMaso C."/>
            <person name="Dhargay N."/>
            <person name="Dooley K."/>
            <person name="Dooley E."/>
            <person name="Doricent M."/>
            <person name="Dorje P."/>
            <person name="Dorjee K."/>
            <person name="Dupes A."/>
            <person name="Elong R."/>
            <person name="Falk J."/>
            <person name="Farina A."/>
            <person name="Faro S."/>
            <person name="Ferguson D."/>
            <person name="Fisher S."/>
            <person name="Foley C.D."/>
            <person name="Franke A."/>
            <person name="Friedrich D."/>
            <person name="Gadbois L."/>
            <person name="Gearin G."/>
            <person name="Gearin C.R."/>
            <person name="Giannoukos G."/>
            <person name="Goode T."/>
            <person name="Graham J."/>
            <person name="Grandbois E."/>
            <person name="Grewal S."/>
            <person name="Gyaltsen K."/>
            <person name="Hafez N."/>
            <person name="Hagos B."/>
            <person name="Hall J."/>
            <person name="Henson C."/>
            <person name="Hollinger A."/>
            <person name="Honan T."/>
            <person name="Huard M.D."/>
            <person name="Hughes L."/>
            <person name="Hurhula B."/>
            <person name="Husby M.E."/>
            <person name="Kamat A."/>
            <person name="Kanga B."/>
            <person name="Kashin S."/>
            <person name="Khazanovich D."/>
            <person name="Kisner P."/>
            <person name="Lance K."/>
            <person name="Lara M."/>
            <person name="Lee W."/>
            <person name="Lennon N."/>
            <person name="Letendre F."/>
            <person name="LeVine R."/>
            <person name="Lipovsky A."/>
            <person name="Liu X."/>
            <person name="Liu J."/>
            <person name="Liu S."/>
            <person name="Lokyitsang T."/>
            <person name="Lokyitsang Y."/>
            <person name="Lubonja R."/>
            <person name="Lui A."/>
            <person name="MacDonald P."/>
            <person name="Magnisalis V."/>
            <person name="Maru K."/>
            <person name="Matthews C."/>
            <person name="McCusker W."/>
            <person name="McDonough S."/>
            <person name="Mehta T."/>
            <person name="Meldrim J."/>
            <person name="Meneus L."/>
            <person name="Mihai O."/>
            <person name="Mihalev A."/>
            <person name="Mihova T."/>
            <person name="Mittelman R."/>
            <person name="Mlenga V."/>
            <person name="Montmayeur A."/>
            <person name="Mulrain L."/>
            <person name="Navidi A."/>
            <person name="Naylor J."/>
            <person name="Negash T."/>
            <person name="Nguyen T."/>
            <person name="Nguyen N."/>
            <person name="Nicol R."/>
            <person name="Norbu C."/>
            <person name="Norbu N."/>
            <person name="Novod N."/>
            <person name="O'Neill B."/>
            <person name="Osman S."/>
            <person name="Markiewicz E."/>
            <person name="Oyono O.L."/>
            <person name="Patti C."/>
            <person name="Phunkhang P."/>
            <person name="Pierre F."/>
            <person name="Priest M."/>
            <person name="Raghuraman S."/>
            <person name="Rege F."/>
            <person name="Reyes R."/>
            <person name="Rise C."/>
            <person name="Rogov P."/>
            <person name="Ross K."/>
            <person name="Ryan E."/>
            <person name="Settipalli S."/>
            <person name="Shea T."/>
            <person name="Sherpa N."/>
            <person name="Shi L."/>
            <person name="Shih D."/>
            <person name="Sparrow T."/>
            <person name="Spaulding J."/>
            <person name="Stalker J."/>
            <person name="Stange-Thomann N."/>
            <person name="Stavropoulos S."/>
            <person name="Stone C."/>
            <person name="Strader C."/>
            <person name="Tesfaye S."/>
            <person name="Thomson T."/>
            <person name="Thoulutsang Y."/>
            <person name="Thoulutsang D."/>
            <person name="Topham K."/>
            <person name="Topping I."/>
            <person name="Tsamla T."/>
            <person name="Vassiliev H."/>
            <person name="Vo A."/>
            <person name="Wangchuk T."/>
            <person name="Wangdi T."/>
            <person name="Weiand M."/>
            <person name="Wilkinson J."/>
            <person name="Wilson A."/>
            <person name="Yadav S."/>
            <person name="Young G."/>
            <person name="Yu Q."/>
            <person name="Zembek L."/>
            <person name="Zhong D."/>
            <person name="Zimmer A."/>
            <person name="Zwirko Z."/>
            <person name="Jaffe D.B."/>
            <person name="Alvarez P."/>
            <person name="Brockman W."/>
            <person name="Butler J."/>
            <person name="Chin C."/>
            <person name="Gnerre S."/>
            <person name="Grabherr M."/>
            <person name="Kleber M."/>
            <person name="Mauceli E."/>
            <person name="MacCallum I."/>
        </authorList>
    </citation>
    <scope>NUCLEOTIDE SEQUENCE [LARGE SCALE GENOMIC DNA]</scope>
    <source>
        <strain evidence="3">MSH-3 / Tucson 14011-0111.49</strain>
    </source>
</reference>